<feature type="domain" description="F-box" evidence="4">
    <location>
        <begin position="87"/>
        <end position="134"/>
    </location>
</feature>
<feature type="repeat" description="WD" evidence="3">
    <location>
        <begin position="182"/>
        <end position="216"/>
    </location>
</feature>
<dbReference type="SUPFAM" id="SSF81383">
    <property type="entry name" value="F-box domain"/>
    <property type="match status" value="1"/>
</dbReference>
<dbReference type="Proteomes" id="UP000502823">
    <property type="component" value="Unassembled WGS sequence"/>
</dbReference>
<dbReference type="SUPFAM" id="SSF50978">
    <property type="entry name" value="WD40 repeat-like"/>
    <property type="match status" value="1"/>
</dbReference>
<dbReference type="InterPro" id="IPR036047">
    <property type="entry name" value="F-box-like_dom_sf"/>
</dbReference>
<dbReference type="InParanoid" id="A0A6L2PNP2"/>
<dbReference type="FunFam" id="1.20.1280.50:FF:000161">
    <property type="entry name" value="F-box and WD repeat domain containing 9"/>
    <property type="match status" value="1"/>
</dbReference>
<organism evidence="5 6">
    <name type="scientific">Coptotermes formosanus</name>
    <name type="common">Formosan subterranean termite</name>
    <dbReference type="NCBI Taxonomy" id="36987"/>
    <lineage>
        <taxon>Eukaryota</taxon>
        <taxon>Metazoa</taxon>
        <taxon>Ecdysozoa</taxon>
        <taxon>Arthropoda</taxon>
        <taxon>Hexapoda</taxon>
        <taxon>Insecta</taxon>
        <taxon>Pterygota</taxon>
        <taxon>Neoptera</taxon>
        <taxon>Polyneoptera</taxon>
        <taxon>Dictyoptera</taxon>
        <taxon>Blattodea</taxon>
        <taxon>Blattoidea</taxon>
        <taxon>Termitoidae</taxon>
        <taxon>Rhinotermitidae</taxon>
        <taxon>Coptotermes</taxon>
    </lineage>
</organism>
<dbReference type="SMART" id="SM00256">
    <property type="entry name" value="FBOX"/>
    <property type="match status" value="1"/>
</dbReference>
<dbReference type="CDD" id="cd22135">
    <property type="entry name" value="F-box_FBXW9"/>
    <property type="match status" value="1"/>
</dbReference>
<protein>
    <recommendedName>
        <fullName evidence="4">F-box domain-containing protein</fullName>
    </recommendedName>
</protein>
<dbReference type="InterPro" id="IPR036322">
    <property type="entry name" value="WD40_repeat_dom_sf"/>
</dbReference>
<dbReference type="PROSITE" id="PS50294">
    <property type="entry name" value="WD_REPEATS_REGION"/>
    <property type="match status" value="1"/>
</dbReference>
<dbReference type="PROSITE" id="PS50181">
    <property type="entry name" value="FBOX"/>
    <property type="match status" value="1"/>
</dbReference>
<dbReference type="InterPro" id="IPR015943">
    <property type="entry name" value="WD40/YVTN_repeat-like_dom_sf"/>
</dbReference>
<comment type="caution">
    <text evidence="5">The sequence shown here is derived from an EMBL/GenBank/DDBJ whole genome shotgun (WGS) entry which is preliminary data.</text>
</comment>
<accession>A0A6L2PNP2</accession>
<dbReference type="PROSITE" id="PS00678">
    <property type="entry name" value="WD_REPEATS_1"/>
    <property type="match status" value="1"/>
</dbReference>
<dbReference type="Gene3D" id="2.130.10.10">
    <property type="entry name" value="YVTN repeat-like/Quinoprotein amine dehydrogenase"/>
    <property type="match status" value="1"/>
</dbReference>
<sequence length="502" mass="56174">MRDLRPYVIIHPTDQSQQCCDESATHSSASIGESHLRLVICGQWFRAQMKEHGWYELVSIVNELLSVSNVEMCDVSVVEDTDASVERWSLGNIPVEIFLHICSYLDARFIAHSLSLVCKRFYEILSDRTLWRLRITKRWGSKYPPVPVNADDFNWRLACVCIEDQHEFWKRKDVKMEAILRKDIHYAAVDGVHLMNSGMLCVSGSRDRSIVMWDLSDVLNGGTEVPYHVSLNAHKGWVWKLASCGETMYSCSFDATLKSWHFTPSLQSQSVFQCEAAALSVACANNLLAAGTYARSVMLFDTRAGLLHVNSYRTHQNAVIALSMSGDLIVSASEDRTVAVWDQRAGKVLKKIKLYENKSDDNAFPMSLSFSENLLYVGDSKGKLHLLNPAHGWFDIVESCEVGHTAKLTCVKHGMGSILTSSTDGTVRVSTPTQKPEAIAVIMSQAGEVTGAQYGEWNVFLVINPDCELYVLGLMQTLVLLKCLTGCVWYSSGEKSFLIQEM</sequence>
<dbReference type="InterPro" id="IPR001680">
    <property type="entry name" value="WD40_rpt"/>
</dbReference>
<proteinExistence type="predicted"/>
<reference evidence="6" key="1">
    <citation type="submission" date="2020-01" db="EMBL/GenBank/DDBJ databases">
        <title>Draft genome sequence of the Termite Coptotermes fromosanus.</title>
        <authorList>
            <person name="Itakura S."/>
            <person name="Yosikawa Y."/>
            <person name="Umezawa K."/>
        </authorList>
    </citation>
    <scope>NUCLEOTIDE SEQUENCE [LARGE SCALE GENOMIC DNA]</scope>
</reference>
<dbReference type="InterPro" id="IPR019775">
    <property type="entry name" value="WD40_repeat_CS"/>
</dbReference>
<dbReference type="Gene3D" id="1.20.1280.50">
    <property type="match status" value="1"/>
</dbReference>
<evidence type="ECO:0000256" key="2">
    <source>
        <dbReference type="ARBA" id="ARBA00022737"/>
    </source>
</evidence>
<dbReference type="EMBL" id="BLKM01000462">
    <property type="protein sequence ID" value="GFG34036.1"/>
    <property type="molecule type" value="Genomic_DNA"/>
</dbReference>
<name>A0A6L2PNP2_COPFO</name>
<keyword evidence="1 3" id="KW-0853">WD repeat</keyword>
<gene>
    <name evidence="5" type="ORF">Cfor_04890</name>
</gene>
<dbReference type="Pfam" id="PF25048">
    <property type="entry name" value="Beta-prop_TEP1_C"/>
    <property type="match status" value="1"/>
</dbReference>
<dbReference type="Pfam" id="PF12937">
    <property type="entry name" value="F-box-like"/>
    <property type="match status" value="1"/>
</dbReference>
<evidence type="ECO:0000256" key="1">
    <source>
        <dbReference type="ARBA" id="ARBA00022574"/>
    </source>
</evidence>
<dbReference type="Pfam" id="PF00400">
    <property type="entry name" value="WD40"/>
    <property type="match status" value="2"/>
</dbReference>
<evidence type="ECO:0000256" key="3">
    <source>
        <dbReference type="PROSITE-ProRule" id="PRU00221"/>
    </source>
</evidence>
<dbReference type="InterPro" id="IPR056828">
    <property type="entry name" value="Beta-prop_TEP1_C"/>
</dbReference>
<dbReference type="PANTHER" id="PTHR19855">
    <property type="entry name" value="WD40 REPEAT PROTEIN 12, 37"/>
    <property type="match status" value="1"/>
</dbReference>
<keyword evidence="2" id="KW-0677">Repeat</keyword>
<keyword evidence="6" id="KW-1185">Reference proteome</keyword>
<feature type="repeat" description="WD" evidence="3">
    <location>
        <begin position="312"/>
        <end position="351"/>
    </location>
</feature>
<dbReference type="OrthoDB" id="2305498at2759"/>
<dbReference type="AlphaFoldDB" id="A0A6L2PNP2"/>
<dbReference type="PANTHER" id="PTHR19855:SF34">
    <property type="entry name" value="F-BOX_WD REPEAT-CONTAINING PROTEIN 9"/>
    <property type="match status" value="1"/>
</dbReference>
<evidence type="ECO:0000313" key="5">
    <source>
        <dbReference type="EMBL" id="GFG34036.1"/>
    </source>
</evidence>
<dbReference type="PROSITE" id="PS50082">
    <property type="entry name" value="WD_REPEATS_2"/>
    <property type="match status" value="2"/>
</dbReference>
<evidence type="ECO:0000259" key="4">
    <source>
        <dbReference type="PROSITE" id="PS50181"/>
    </source>
</evidence>
<dbReference type="SMART" id="SM00320">
    <property type="entry name" value="WD40"/>
    <property type="match status" value="5"/>
</dbReference>
<dbReference type="InterPro" id="IPR001810">
    <property type="entry name" value="F-box_dom"/>
</dbReference>
<evidence type="ECO:0000313" key="6">
    <source>
        <dbReference type="Proteomes" id="UP000502823"/>
    </source>
</evidence>